<dbReference type="Pfam" id="PF00694">
    <property type="entry name" value="Aconitase_C"/>
    <property type="match status" value="1"/>
</dbReference>
<dbReference type="InterPro" id="IPR000573">
    <property type="entry name" value="AconitaseA/IPMdHydase_ssu_swvl"/>
</dbReference>
<evidence type="ECO:0000256" key="1">
    <source>
        <dbReference type="ARBA" id="ARBA00001966"/>
    </source>
</evidence>
<dbReference type="GO" id="GO:0005829">
    <property type="term" value="C:cytosol"/>
    <property type="evidence" value="ECO:0007669"/>
    <property type="project" value="TreeGrafter"/>
</dbReference>
<dbReference type="GO" id="GO:0051539">
    <property type="term" value="F:4 iron, 4 sulfur cluster binding"/>
    <property type="evidence" value="ECO:0007669"/>
    <property type="project" value="TreeGrafter"/>
</dbReference>
<dbReference type="PANTHER" id="PTHR43160:SF3">
    <property type="entry name" value="ACONITATE HYDRATASE, MITOCHONDRIAL"/>
    <property type="match status" value="1"/>
</dbReference>
<keyword evidence="2" id="KW-0479">Metal-binding</keyword>
<evidence type="ECO:0000256" key="3">
    <source>
        <dbReference type="ARBA" id="ARBA00023004"/>
    </source>
</evidence>
<dbReference type="Pfam" id="PF00330">
    <property type="entry name" value="Aconitase"/>
    <property type="match status" value="1"/>
</dbReference>
<dbReference type="SUPFAM" id="SSF53732">
    <property type="entry name" value="Aconitase iron-sulfur domain"/>
    <property type="match status" value="1"/>
</dbReference>
<evidence type="ECO:0000256" key="2">
    <source>
        <dbReference type="ARBA" id="ARBA00022723"/>
    </source>
</evidence>
<evidence type="ECO:0000256" key="4">
    <source>
        <dbReference type="ARBA" id="ARBA00023014"/>
    </source>
</evidence>
<dbReference type="Gene3D" id="3.30.499.10">
    <property type="entry name" value="Aconitase, domain 3"/>
    <property type="match status" value="2"/>
</dbReference>
<dbReference type="InterPro" id="IPR050926">
    <property type="entry name" value="Aconitase/IPM_isomerase"/>
</dbReference>
<name>A0A1F4W214_UNCKA</name>
<dbReference type="EMBL" id="MEVT01000006">
    <property type="protein sequence ID" value="OGC63457.1"/>
    <property type="molecule type" value="Genomic_DNA"/>
</dbReference>
<dbReference type="GO" id="GO:0006099">
    <property type="term" value="P:tricarboxylic acid cycle"/>
    <property type="evidence" value="ECO:0007669"/>
    <property type="project" value="UniProtKB-UniPathway"/>
</dbReference>
<dbReference type="InterPro" id="IPR015931">
    <property type="entry name" value="Acnase/IPM_dHydase_lsu_aba_1/3"/>
</dbReference>
<accession>A0A1F4W214</accession>
<dbReference type="GO" id="GO:0046872">
    <property type="term" value="F:metal ion binding"/>
    <property type="evidence" value="ECO:0007669"/>
    <property type="project" value="UniProtKB-KW"/>
</dbReference>
<evidence type="ECO:0000259" key="5">
    <source>
        <dbReference type="Pfam" id="PF00330"/>
    </source>
</evidence>
<keyword evidence="3" id="KW-0408">Iron</keyword>
<sequence length="640" mass="69855">MPYSEIHKIIKKKLVKGIPSPGNLVTINIDDTFTQDALGTLVWLEVEKMKPKKLRTRTISFIDHNTLQLGFENSDDHDFLKDIAKKYGAILSKAGNGICHQLYLEQFAKPGISVIGSDSHTSMAGGMGCLAIGVGGLDVALTACSGQFTFEYPRIIKINLINKLRKWVSAKDIVLKVIQILGKRNKGWAIEYSGKGCRTLSVPERATICNMGAEMGVTCSFFPADAITYKFLTLVGRPTTKTLNENYETIEFDRTIDIDLSVIEPMIVLNPEKNQKGLGDIVPVAYAKDIAVDQVYIGSCTNSSYHDIKVASECLKNSTVNKSVELVVTPGTRSLLEVLEKEGSIKNLIGKGARITEPACTGCLGQGYSPRSGGVRLSTFNRNFIGRTGTKDALHYISSPETAVASAITGKISDPRVVFKNISFVRHLTKMYESNNALIENNKTAAPNTTVRYGPNILPIPMSTPFPNSFSGQVVIMLGDNITTDDICPAGSWLKYRSNVPYYSKAVFSNIDSTFVDRAEKFKKSNIPGVIVAGTGYGEGSSREHAALCPTYLGIKLVLAKGFQRIMEANLINFGILPLVITNEIFNTLKQGSTVSISKFVEGAKRNKAITLLVDDHTFMINHHLSSDQIELISSGGVLD</sequence>
<dbReference type="InterPro" id="IPR018136">
    <property type="entry name" value="Aconitase_4Fe-4S_BS"/>
</dbReference>
<dbReference type="GO" id="GO:0003994">
    <property type="term" value="F:aconitate hydratase activity"/>
    <property type="evidence" value="ECO:0007669"/>
    <property type="project" value="TreeGrafter"/>
</dbReference>
<dbReference type="Gene3D" id="3.20.19.10">
    <property type="entry name" value="Aconitase, domain 4"/>
    <property type="match status" value="1"/>
</dbReference>
<comment type="cofactor">
    <cofactor evidence="1">
        <name>[4Fe-4S] cluster</name>
        <dbReference type="ChEBI" id="CHEBI:49883"/>
    </cofactor>
</comment>
<reference evidence="7 8" key="1">
    <citation type="journal article" date="2016" name="Nat. Commun.">
        <title>Thousands of microbial genomes shed light on interconnected biogeochemical processes in an aquifer system.</title>
        <authorList>
            <person name="Anantharaman K."/>
            <person name="Brown C.T."/>
            <person name="Hug L.A."/>
            <person name="Sharon I."/>
            <person name="Castelle C.J."/>
            <person name="Probst A.J."/>
            <person name="Thomas B.C."/>
            <person name="Singh A."/>
            <person name="Wilkins M.J."/>
            <person name="Karaoz U."/>
            <person name="Brodie E.L."/>
            <person name="Williams K.H."/>
            <person name="Hubbard S.S."/>
            <person name="Banfield J.F."/>
        </authorList>
    </citation>
    <scope>NUCLEOTIDE SEQUENCE [LARGE SCALE GENOMIC DNA]</scope>
</reference>
<protein>
    <submittedName>
        <fullName evidence="7">Uncharacterized protein</fullName>
    </submittedName>
</protein>
<evidence type="ECO:0000313" key="7">
    <source>
        <dbReference type="EMBL" id="OGC63457.1"/>
    </source>
</evidence>
<dbReference type="NCBIfam" id="NF005558">
    <property type="entry name" value="PRK07229.1"/>
    <property type="match status" value="1"/>
</dbReference>
<dbReference type="InterPro" id="IPR015928">
    <property type="entry name" value="Aconitase/3IPM_dehydase_swvl"/>
</dbReference>
<dbReference type="SUPFAM" id="SSF52016">
    <property type="entry name" value="LeuD/IlvD-like"/>
    <property type="match status" value="1"/>
</dbReference>
<dbReference type="InterPro" id="IPR001030">
    <property type="entry name" value="Acoase/IPM_deHydtase_lsu_aba"/>
</dbReference>
<dbReference type="InterPro" id="IPR036008">
    <property type="entry name" value="Aconitase_4Fe-4S_dom"/>
</dbReference>
<dbReference type="PRINTS" id="PR00415">
    <property type="entry name" value="ACONITASE"/>
</dbReference>
<keyword evidence="4" id="KW-0411">Iron-sulfur</keyword>
<evidence type="ECO:0000259" key="6">
    <source>
        <dbReference type="Pfam" id="PF00694"/>
    </source>
</evidence>
<organism evidence="7 8">
    <name type="scientific">candidate division WWE3 bacterium RIFOXYA2_FULL_46_9</name>
    <dbReference type="NCBI Taxonomy" id="1802636"/>
    <lineage>
        <taxon>Bacteria</taxon>
        <taxon>Katanobacteria</taxon>
    </lineage>
</organism>
<feature type="domain" description="Aconitase A/isopropylmalate dehydratase small subunit swivel" evidence="6">
    <location>
        <begin position="513"/>
        <end position="583"/>
    </location>
</feature>
<dbReference type="Proteomes" id="UP000176614">
    <property type="component" value="Unassembled WGS sequence"/>
</dbReference>
<dbReference type="AlphaFoldDB" id="A0A1F4W214"/>
<feature type="domain" description="Aconitase/3-isopropylmalate dehydratase large subunit alpha/beta/alpha" evidence="5">
    <location>
        <begin position="71"/>
        <end position="410"/>
    </location>
</feature>
<gene>
    <name evidence="7" type="ORF">A2264_01685</name>
</gene>
<dbReference type="PANTHER" id="PTHR43160">
    <property type="entry name" value="ACONITATE HYDRATASE B"/>
    <property type="match status" value="1"/>
</dbReference>
<evidence type="ECO:0000313" key="8">
    <source>
        <dbReference type="Proteomes" id="UP000176614"/>
    </source>
</evidence>
<comment type="caution">
    <text evidence="7">The sequence shown here is derived from an EMBL/GenBank/DDBJ whole genome shotgun (WGS) entry which is preliminary data.</text>
</comment>
<dbReference type="UniPathway" id="UPA00223">
    <property type="reaction ID" value="UER00718"/>
</dbReference>
<dbReference type="PROSITE" id="PS00450">
    <property type="entry name" value="ACONITASE_1"/>
    <property type="match status" value="1"/>
</dbReference>
<proteinExistence type="predicted"/>